<dbReference type="Pfam" id="PF00226">
    <property type="entry name" value="DnaJ"/>
    <property type="match status" value="1"/>
</dbReference>
<keyword evidence="7" id="KW-0346">Stress response</keyword>
<dbReference type="SUPFAM" id="SSF46565">
    <property type="entry name" value="Chaperone J-domain"/>
    <property type="match status" value="1"/>
</dbReference>
<keyword evidence="4" id="KW-0677">Repeat</keyword>
<dbReference type="GO" id="GO:0008270">
    <property type="term" value="F:zinc ion binding"/>
    <property type="evidence" value="ECO:0007669"/>
    <property type="project" value="UniProtKB-KW"/>
</dbReference>
<dbReference type="PROSITE" id="PS00636">
    <property type="entry name" value="DNAJ_1"/>
    <property type="match status" value="1"/>
</dbReference>
<dbReference type="PANTHER" id="PTHR43096:SF48">
    <property type="entry name" value="CHAPERONE PROTEIN DNAJ"/>
    <property type="match status" value="1"/>
</dbReference>
<dbReference type="CDD" id="cd10747">
    <property type="entry name" value="DnaJ_C"/>
    <property type="match status" value="1"/>
</dbReference>
<dbReference type="InterPro" id="IPR002939">
    <property type="entry name" value="DnaJ_C"/>
</dbReference>
<feature type="domain" description="J" evidence="9">
    <location>
        <begin position="7"/>
        <end position="71"/>
    </location>
</feature>
<dbReference type="InterPro" id="IPR036410">
    <property type="entry name" value="HSP_DnaJ_Cys-rich_dom_sf"/>
</dbReference>
<feature type="domain" description="CR-type" evidence="10">
    <location>
        <begin position="128"/>
        <end position="210"/>
    </location>
</feature>
<gene>
    <name evidence="11" type="ORF">UFOPK3204_01433</name>
</gene>
<dbReference type="FunFam" id="2.10.230.10:FF:000002">
    <property type="entry name" value="Molecular chaperone DnaJ"/>
    <property type="match status" value="1"/>
</dbReference>
<evidence type="ECO:0000259" key="9">
    <source>
        <dbReference type="PROSITE" id="PS50076"/>
    </source>
</evidence>
<dbReference type="SUPFAM" id="SSF57938">
    <property type="entry name" value="DnaJ/Hsp40 cysteine-rich domain"/>
    <property type="match status" value="1"/>
</dbReference>
<dbReference type="InterPro" id="IPR001305">
    <property type="entry name" value="HSP_DnaJ_Cys-rich_dom"/>
</dbReference>
<dbReference type="CDD" id="cd10719">
    <property type="entry name" value="DnaJ_zf"/>
    <property type="match status" value="1"/>
</dbReference>
<dbReference type="InterPro" id="IPR018253">
    <property type="entry name" value="DnaJ_domain_CS"/>
</dbReference>
<dbReference type="InterPro" id="IPR001623">
    <property type="entry name" value="DnaJ_domain"/>
</dbReference>
<dbReference type="NCBIfam" id="NF008035">
    <property type="entry name" value="PRK10767.1"/>
    <property type="match status" value="1"/>
</dbReference>
<dbReference type="SUPFAM" id="SSF49493">
    <property type="entry name" value="HSP40/DnaJ peptide-binding domain"/>
    <property type="match status" value="2"/>
</dbReference>
<name>A0A6J7AMN3_9ZZZZ</name>
<keyword evidence="3" id="KW-0479">Metal-binding</keyword>
<dbReference type="PRINTS" id="PR00625">
    <property type="entry name" value="JDOMAIN"/>
</dbReference>
<dbReference type="SMART" id="SM00271">
    <property type="entry name" value="DnaJ"/>
    <property type="match status" value="1"/>
</dbReference>
<dbReference type="AlphaFoldDB" id="A0A6J7AMN3"/>
<dbReference type="EMBL" id="CAFABK010000083">
    <property type="protein sequence ID" value="CAB4834216.1"/>
    <property type="molecule type" value="Genomic_DNA"/>
</dbReference>
<protein>
    <submittedName>
        <fullName evidence="11">Unannotated protein</fullName>
    </submittedName>
</protein>
<dbReference type="InterPro" id="IPR012724">
    <property type="entry name" value="DnaJ"/>
</dbReference>
<dbReference type="InterPro" id="IPR036869">
    <property type="entry name" value="J_dom_sf"/>
</dbReference>
<evidence type="ECO:0000259" key="10">
    <source>
        <dbReference type="PROSITE" id="PS51188"/>
    </source>
</evidence>
<sequence>MRAAGPDYYALLGVARDATPDEIKKAYRKLARELHPDVNPDLQSQERFKIITAAYEVLSDPEKRQMFDLGGDPLSSSGGGNPQGFDFGDIMDAFFGGGGGQRGPRTRARRGQDAMIRIQITLSAAVFGETRDITVDTAAGCATCGGKGTASNSEAVTCVMCKGRGEVQQVQRSFLGQVMTSRPCPTCQGFGSTIPHPCHECAGDGRVRTRRTITIKVPPGVDTGTRIQLTGEGEVGPNGGPAGDLFIEVMVQQHSVFERQGDELHCVLTLPMTSAALGTTVKFDTLDGEQEIDVRPGTQPGAILTLRGLGAARLRSGGRGDLYVHIDVAIPTKLDDAQATLLKQLADLRSEDVVRVGDGGDDAGGGLFTRLKDAFSPR</sequence>
<dbReference type="GO" id="GO:0006260">
    <property type="term" value="P:DNA replication"/>
    <property type="evidence" value="ECO:0007669"/>
    <property type="project" value="UniProtKB-KW"/>
</dbReference>
<dbReference type="Pfam" id="PF01556">
    <property type="entry name" value="DnaJ_C"/>
    <property type="match status" value="1"/>
</dbReference>
<dbReference type="PROSITE" id="PS51188">
    <property type="entry name" value="ZF_CR"/>
    <property type="match status" value="1"/>
</dbReference>
<dbReference type="CDD" id="cd06257">
    <property type="entry name" value="DnaJ"/>
    <property type="match status" value="1"/>
</dbReference>
<dbReference type="PANTHER" id="PTHR43096">
    <property type="entry name" value="DNAJ HOMOLOG 1, MITOCHONDRIAL-RELATED"/>
    <property type="match status" value="1"/>
</dbReference>
<evidence type="ECO:0000256" key="2">
    <source>
        <dbReference type="ARBA" id="ARBA00022705"/>
    </source>
</evidence>
<dbReference type="Gene3D" id="2.60.260.20">
    <property type="entry name" value="Urease metallochaperone UreE, N-terminal domain"/>
    <property type="match status" value="2"/>
</dbReference>
<accession>A0A6J7AMN3</accession>
<evidence type="ECO:0000256" key="5">
    <source>
        <dbReference type="ARBA" id="ARBA00022771"/>
    </source>
</evidence>
<keyword evidence="8" id="KW-0143">Chaperone</keyword>
<proteinExistence type="inferred from homology"/>
<keyword evidence="5" id="KW-0863">Zinc-finger</keyword>
<dbReference type="InterPro" id="IPR008971">
    <property type="entry name" value="HSP40/DnaJ_pept-bd"/>
</dbReference>
<evidence type="ECO:0000256" key="8">
    <source>
        <dbReference type="ARBA" id="ARBA00023186"/>
    </source>
</evidence>
<dbReference type="Pfam" id="PF00684">
    <property type="entry name" value="DnaJ_CXXCXGXG"/>
    <property type="match status" value="1"/>
</dbReference>
<dbReference type="Gene3D" id="1.10.287.110">
    <property type="entry name" value="DnaJ domain"/>
    <property type="match status" value="1"/>
</dbReference>
<dbReference type="FunFam" id="2.60.260.20:FF:000005">
    <property type="entry name" value="Chaperone protein dnaJ 1, mitochondrial"/>
    <property type="match status" value="1"/>
</dbReference>
<organism evidence="11">
    <name type="scientific">freshwater metagenome</name>
    <dbReference type="NCBI Taxonomy" id="449393"/>
    <lineage>
        <taxon>unclassified sequences</taxon>
        <taxon>metagenomes</taxon>
        <taxon>ecological metagenomes</taxon>
    </lineage>
</organism>
<dbReference type="HAMAP" id="MF_01152">
    <property type="entry name" value="DnaJ"/>
    <property type="match status" value="1"/>
</dbReference>
<reference evidence="11" key="1">
    <citation type="submission" date="2020-05" db="EMBL/GenBank/DDBJ databases">
        <authorList>
            <person name="Chiriac C."/>
            <person name="Salcher M."/>
            <person name="Ghai R."/>
            <person name="Kavagutti S V."/>
        </authorList>
    </citation>
    <scope>NUCLEOTIDE SEQUENCE</scope>
</reference>
<dbReference type="GO" id="GO:0009408">
    <property type="term" value="P:response to heat"/>
    <property type="evidence" value="ECO:0007669"/>
    <property type="project" value="InterPro"/>
</dbReference>
<dbReference type="GO" id="GO:0005737">
    <property type="term" value="C:cytoplasm"/>
    <property type="evidence" value="ECO:0007669"/>
    <property type="project" value="TreeGrafter"/>
</dbReference>
<keyword evidence="2" id="KW-0235">DNA replication</keyword>
<evidence type="ECO:0000256" key="4">
    <source>
        <dbReference type="ARBA" id="ARBA00022737"/>
    </source>
</evidence>
<dbReference type="GO" id="GO:0005524">
    <property type="term" value="F:ATP binding"/>
    <property type="evidence" value="ECO:0007669"/>
    <property type="project" value="InterPro"/>
</dbReference>
<dbReference type="GO" id="GO:0051082">
    <property type="term" value="F:unfolded protein binding"/>
    <property type="evidence" value="ECO:0007669"/>
    <property type="project" value="InterPro"/>
</dbReference>
<dbReference type="PROSITE" id="PS50076">
    <property type="entry name" value="DNAJ_2"/>
    <property type="match status" value="1"/>
</dbReference>
<dbReference type="GO" id="GO:0031072">
    <property type="term" value="F:heat shock protein binding"/>
    <property type="evidence" value="ECO:0007669"/>
    <property type="project" value="InterPro"/>
</dbReference>
<keyword evidence="6" id="KW-0862">Zinc</keyword>
<dbReference type="NCBIfam" id="NF010871">
    <property type="entry name" value="PRK14278.1"/>
    <property type="match status" value="1"/>
</dbReference>
<evidence type="ECO:0000313" key="11">
    <source>
        <dbReference type="EMBL" id="CAB4834216.1"/>
    </source>
</evidence>
<evidence type="ECO:0000256" key="1">
    <source>
        <dbReference type="ARBA" id="ARBA00022490"/>
    </source>
</evidence>
<evidence type="ECO:0000256" key="7">
    <source>
        <dbReference type="ARBA" id="ARBA00023016"/>
    </source>
</evidence>
<dbReference type="GO" id="GO:0042026">
    <property type="term" value="P:protein refolding"/>
    <property type="evidence" value="ECO:0007669"/>
    <property type="project" value="TreeGrafter"/>
</dbReference>
<evidence type="ECO:0000256" key="6">
    <source>
        <dbReference type="ARBA" id="ARBA00022833"/>
    </source>
</evidence>
<dbReference type="Gene3D" id="6.20.20.10">
    <property type="match status" value="2"/>
</dbReference>
<evidence type="ECO:0000256" key="3">
    <source>
        <dbReference type="ARBA" id="ARBA00022723"/>
    </source>
</evidence>
<keyword evidence="1" id="KW-0963">Cytoplasm</keyword>